<evidence type="ECO:0000259" key="9">
    <source>
        <dbReference type="PROSITE" id="PS50048"/>
    </source>
</evidence>
<protein>
    <recommendedName>
        <fullName evidence="9">Zn(2)-C6 fungal-type domain-containing protein</fullName>
    </recommendedName>
</protein>
<keyword evidence="6" id="KW-0804">Transcription</keyword>
<evidence type="ECO:0000256" key="5">
    <source>
        <dbReference type="ARBA" id="ARBA00023125"/>
    </source>
</evidence>
<evidence type="ECO:0000256" key="7">
    <source>
        <dbReference type="ARBA" id="ARBA00023242"/>
    </source>
</evidence>
<evidence type="ECO:0000313" key="10">
    <source>
        <dbReference type="EMBL" id="KIW30360.1"/>
    </source>
</evidence>
<evidence type="ECO:0000313" key="11">
    <source>
        <dbReference type="Proteomes" id="UP000054466"/>
    </source>
</evidence>
<keyword evidence="7" id="KW-0539">Nucleus</keyword>
<dbReference type="RefSeq" id="XP_016250576.1">
    <property type="nucleotide sequence ID" value="XM_016393057.1"/>
</dbReference>
<evidence type="ECO:0000256" key="1">
    <source>
        <dbReference type="ARBA" id="ARBA00004123"/>
    </source>
</evidence>
<name>A0A0D2CJR8_9EURO</name>
<proteinExistence type="predicted"/>
<evidence type="ECO:0000256" key="6">
    <source>
        <dbReference type="ARBA" id="ARBA00023163"/>
    </source>
</evidence>
<dbReference type="PROSITE" id="PS00463">
    <property type="entry name" value="ZN2_CY6_FUNGAL_1"/>
    <property type="match status" value="1"/>
</dbReference>
<dbReference type="Proteomes" id="UP000054466">
    <property type="component" value="Unassembled WGS sequence"/>
</dbReference>
<evidence type="ECO:0000256" key="3">
    <source>
        <dbReference type="ARBA" id="ARBA00022833"/>
    </source>
</evidence>
<dbReference type="InterPro" id="IPR001138">
    <property type="entry name" value="Zn2Cys6_DnaBD"/>
</dbReference>
<gene>
    <name evidence="10" type="ORF">PV07_06110</name>
</gene>
<dbReference type="GO" id="GO:0000981">
    <property type="term" value="F:DNA-binding transcription factor activity, RNA polymerase II-specific"/>
    <property type="evidence" value="ECO:0007669"/>
    <property type="project" value="InterPro"/>
</dbReference>
<dbReference type="STRING" id="569365.A0A0D2CJR8"/>
<dbReference type="PROSITE" id="PS50048">
    <property type="entry name" value="ZN2_CY6_FUNGAL_2"/>
    <property type="match status" value="1"/>
</dbReference>
<dbReference type="Pfam" id="PF00172">
    <property type="entry name" value="Zn_clus"/>
    <property type="match status" value="1"/>
</dbReference>
<dbReference type="HOGENOM" id="CLU_019529_0_0_1"/>
<dbReference type="CDD" id="cd12148">
    <property type="entry name" value="fungal_TF_MHR"/>
    <property type="match status" value="1"/>
</dbReference>
<evidence type="ECO:0000256" key="4">
    <source>
        <dbReference type="ARBA" id="ARBA00023015"/>
    </source>
</evidence>
<comment type="subcellular location">
    <subcellularLocation>
        <location evidence="1">Nucleus</location>
    </subcellularLocation>
</comment>
<organism evidence="10 11">
    <name type="scientific">Cladophialophora immunda</name>
    <dbReference type="NCBI Taxonomy" id="569365"/>
    <lineage>
        <taxon>Eukaryota</taxon>
        <taxon>Fungi</taxon>
        <taxon>Dikarya</taxon>
        <taxon>Ascomycota</taxon>
        <taxon>Pezizomycotina</taxon>
        <taxon>Eurotiomycetes</taxon>
        <taxon>Chaetothyriomycetidae</taxon>
        <taxon>Chaetothyriales</taxon>
        <taxon>Herpotrichiellaceae</taxon>
        <taxon>Cladophialophora</taxon>
    </lineage>
</organism>
<dbReference type="GO" id="GO:0045944">
    <property type="term" value="P:positive regulation of transcription by RNA polymerase II"/>
    <property type="evidence" value="ECO:0007669"/>
    <property type="project" value="TreeGrafter"/>
</dbReference>
<keyword evidence="5" id="KW-0238">DNA-binding</keyword>
<keyword evidence="4" id="KW-0805">Transcription regulation</keyword>
<dbReference type="GO" id="GO:0006351">
    <property type="term" value="P:DNA-templated transcription"/>
    <property type="evidence" value="ECO:0007669"/>
    <property type="project" value="InterPro"/>
</dbReference>
<dbReference type="InterPro" id="IPR036864">
    <property type="entry name" value="Zn2-C6_fun-type_DNA-bd_sf"/>
</dbReference>
<keyword evidence="11" id="KW-1185">Reference proteome</keyword>
<feature type="compositionally biased region" description="Low complexity" evidence="8">
    <location>
        <begin position="1"/>
        <end position="20"/>
    </location>
</feature>
<keyword evidence="3" id="KW-0862">Zinc</keyword>
<dbReference type="AlphaFoldDB" id="A0A0D2CJR8"/>
<feature type="domain" description="Zn(2)-C6 fungal-type" evidence="9">
    <location>
        <begin position="36"/>
        <end position="68"/>
    </location>
</feature>
<dbReference type="EMBL" id="KN847042">
    <property type="protein sequence ID" value="KIW30360.1"/>
    <property type="molecule type" value="Genomic_DNA"/>
</dbReference>
<feature type="region of interest" description="Disordered" evidence="8">
    <location>
        <begin position="1"/>
        <end position="23"/>
    </location>
</feature>
<dbReference type="SUPFAM" id="SSF57701">
    <property type="entry name" value="Zn2/Cys6 DNA-binding domain"/>
    <property type="match status" value="1"/>
</dbReference>
<feature type="region of interest" description="Disordered" evidence="8">
    <location>
        <begin position="244"/>
        <end position="269"/>
    </location>
</feature>
<dbReference type="SMART" id="SM00906">
    <property type="entry name" value="Fungal_trans"/>
    <property type="match status" value="1"/>
</dbReference>
<dbReference type="PANTHER" id="PTHR47782">
    <property type="entry name" value="ZN(II)2CYS6 TRANSCRIPTION FACTOR (EUROFUNG)-RELATED"/>
    <property type="match status" value="1"/>
</dbReference>
<dbReference type="Gene3D" id="4.10.240.10">
    <property type="entry name" value="Zn(2)-C6 fungal-type DNA-binding domain"/>
    <property type="match status" value="1"/>
</dbReference>
<accession>A0A0D2CJR8</accession>
<dbReference type="SMART" id="SM00066">
    <property type="entry name" value="GAL4"/>
    <property type="match status" value="1"/>
</dbReference>
<dbReference type="InterPro" id="IPR007219">
    <property type="entry name" value="XnlR_reg_dom"/>
</dbReference>
<dbReference type="GO" id="GO:0008270">
    <property type="term" value="F:zinc ion binding"/>
    <property type="evidence" value="ECO:0007669"/>
    <property type="project" value="InterPro"/>
</dbReference>
<evidence type="ECO:0000256" key="8">
    <source>
        <dbReference type="SAM" id="MobiDB-lite"/>
    </source>
</evidence>
<dbReference type="GO" id="GO:0043565">
    <property type="term" value="F:sequence-specific DNA binding"/>
    <property type="evidence" value="ECO:0007669"/>
    <property type="project" value="TreeGrafter"/>
</dbReference>
<sequence length="697" mass="77861">MQANASADSLSSPPFSHSPSGRLSDVSLTVKQLQSACAFCKARKIRCDGQLPACSGCRKYGRASSCSLNENGQGAERDYVAYLQSRIHRLRVALHKDVDQGQQGSALRRGTTLYQHGPAASIQGSEAGGGTNVVHDSQRHQKSQIDRLISEIGALPILASSSDPSCLDGPHLATIVLAAASDSMDVPSVIELSQQVEIQALLPRANTARKLANQYFARVYPRLPFFSVQGFWSHFRLVYNDTASDSSRTDDMSNAQSLSRPPGHESEDGLDKVTNIGYSYFTVLIVCAISTASLSRNVDSVISLSAAESFQAALRFREYAILPNTIVGLQAILFLIQYATLNPSQLNAWYLVGVGMRICVDLGLHQDPSGPSIEMSGNLLETRRRLFWSMYSFDRSISLGTGRPCEISDQVIHVDVPHFSIGSEATENEISGYKQRYHVLRLQSLAYEKLYMSEITENPVRLVEELVEQFEDWARKNTMFMSEHARLLLKSEWSQGMMLIYRPCRAIRKRTPEDLRELWRASLSFVKAYRELVEGNEIFYVQIASAKAYTAGLAIIYAYWQLRHIQKVDVDPPETNTDQVDAAAPTQSLDLWRGVADVNFMLRSLSDRWEEGRLLAKRFEKLSTAAVELLIKPQAEQSQGIQDMESHMPKEVVNFWHHSAPTRLQPFDTLRDKQGGSDSRNELQDLVLEITKGKSAR</sequence>
<dbReference type="Pfam" id="PF04082">
    <property type="entry name" value="Fungal_trans"/>
    <property type="match status" value="1"/>
</dbReference>
<dbReference type="GeneID" id="27345304"/>
<evidence type="ECO:0000256" key="2">
    <source>
        <dbReference type="ARBA" id="ARBA00022723"/>
    </source>
</evidence>
<dbReference type="InterPro" id="IPR052202">
    <property type="entry name" value="Yeast_MetPath_Reg"/>
</dbReference>
<dbReference type="PANTHER" id="PTHR47782:SF2">
    <property type="entry name" value="TRANSCRIPTION FACTOR, PUTATIVE (AFU_ORTHOLOGUE AFUA_4G12570)-RELATED"/>
    <property type="match status" value="1"/>
</dbReference>
<dbReference type="GO" id="GO:0005634">
    <property type="term" value="C:nucleus"/>
    <property type="evidence" value="ECO:0007669"/>
    <property type="project" value="UniProtKB-SubCell"/>
</dbReference>
<keyword evidence="2" id="KW-0479">Metal-binding</keyword>
<dbReference type="OrthoDB" id="189997at2759"/>
<reference evidence="10 11" key="1">
    <citation type="submission" date="2015-01" db="EMBL/GenBank/DDBJ databases">
        <title>The Genome Sequence of Cladophialophora immunda CBS83496.</title>
        <authorList>
            <consortium name="The Broad Institute Genomics Platform"/>
            <person name="Cuomo C."/>
            <person name="de Hoog S."/>
            <person name="Gorbushina A."/>
            <person name="Stielow B."/>
            <person name="Teixiera M."/>
            <person name="Abouelleil A."/>
            <person name="Chapman S.B."/>
            <person name="Priest M."/>
            <person name="Young S.K."/>
            <person name="Wortman J."/>
            <person name="Nusbaum C."/>
            <person name="Birren B."/>
        </authorList>
    </citation>
    <scope>NUCLEOTIDE SEQUENCE [LARGE SCALE GENOMIC DNA]</scope>
    <source>
        <strain evidence="10 11">CBS 83496</strain>
    </source>
</reference>
<feature type="compositionally biased region" description="Polar residues" evidence="8">
    <location>
        <begin position="244"/>
        <end position="259"/>
    </location>
</feature>
<dbReference type="CDD" id="cd00067">
    <property type="entry name" value="GAL4"/>
    <property type="match status" value="1"/>
</dbReference>
<dbReference type="VEuPathDB" id="FungiDB:PV07_06110"/>